<gene>
    <name evidence="1" type="ORF">Syun_029949</name>
</gene>
<accession>A0AAP0HLU6</accession>
<dbReference type="Proteomes" id="UP001420932">
    <property type="component" value="Unassembled WGS sequence"/>
</dbReference>
<name>A0AAP0HLU6_9MAGN</name>
<reference evidence="1 2" key="1">
    <citation type="submission" date="2024-01" db="EMBL/GenBank/DDBJ databases">
        <title>Genome assemblies of Stephania.</title>
        <authorList>
            <person name="Yang L."/>
        </authorList>
    </citation>
    <scope>NUCLEOTIDE SEQUENCE [LARGE SCALE GENOMIC DNA]</scope>
    <source>
        <strain evidence="1">YNDBR</strain>
        <tissue evidence="1">Leaf</tissue>
    </source>
</reference>
<sequence length="107" mass="11996">MYMDLLQTDGSGLALYASSQIDRSSSWKVSSSISCPQLEQNVKVVPQQQQKGLEQTILHLEVICKYLDSQMYLLFMIGKEVLDPALSISSSSEVKFSYCMTEIGYLT</sequence>
<proteinExistence type="predicted"/>
<protein>
    <submittedName>
        <fullName evidence="1">Uncharacterized protein</fullName>
    </submittedName>
</protein>
<comment type="caution">
    <text evidence="1">The sequence shown here is derived from an EMBL/GenBank/DDBJ whole genome shotgun (WGS) entry which is preliminary data.</text>
</comment>
<dbReference type="EMBL" id="JBBNAF010000013">
    <property type="protein sequence ID" value="KAK9087555.1"/>
    <property type="molecule type" value="Genomic_DNA"/>
</dbReference>
<dbReference type="AlphaFoldDB" id="A0AAP0HLU6"/>
<evidence type="ECO:0000313" key="2">
    <source>
        <dbReference type="Proteomes" id="UP001420932"/>
    </source>
</evidence>
<evidence type="ECO:0000313" key="1">
    <source>
        <dbReference type="EMBL" id="KAK9087555.1"/>
    </source>
</evidence>
<keyword evidence="2" id="KW-1185">Reference proteome</keyword>
<organism evidence="1 2">
    <name type="scientific">Stephania yunnanensis</name>
    <dbReference type="NCBI Taxonomy" id="152371"/>
    <lineage>
        <taxon>Eukaryota</taxon>
        <taxon>Viridiplantae</taxon>
        <taxon>Streptophyta</taxon>
        <taxon>Embryophyta</taxon>
        <taxon>Tracheophyta</taxon>
        <taxon>Spermatophyta</taxon>
        <taxon>Magnoliopsida</taxon>
        <taxon>Ranunculales</taxon>
        <taxon>Menispermaceae</taxon>
        <taxon>Menispermoideae</taxon>
        <taxon>Cissampelideae</taxon>
        <taxon>Stephania</taxon>
    </lineage>
</organism>